<reference evidence="10" key="3">
    <citation type="submission" date="2025-08" db="UniProtKB">
        <authorList>
            <consortium name="Ensembl"/>
        </authorList>
    </citation>
    <scope>IDENTIFICATION</scope>
    <source>
        <strain evidence="10">17573</strain>
    </source>
</reference>
<name>F6ZCD9_MACMU</name>
<sequence>MRLLVLIWGCLVLPGYEALEGPKEISRFEGDTVSLRCTYREELRDHRKYWCRKGGLLFPRCSGTIYAGKEGQETTEGRVSIHDNRQELSLIVTLWNLTLQDAGKYWCGVEKRGPDESLLISLFVFPGSSRPPKQLDSTSAEDASPALSSGSSKPRVSIPMVRILAPVLVLLSLLSAAGLIAFSSHLLLWRKEGEQRWVAGRWEAHWTRDLAETCSSPSSPGKTLWVSACLSEMWASGAMASLLKEPQGNQH</sequence>
<feature type="signal peptide" evidence="8">
    <location>
        <begin position="1"/>
        <end position="18"/>
    </location>
</feature>
<dbReference type="eggNOG" id="ENOG502SURU">
    <property type="taxonomic scope" value="Eukaryota"/>
</dbReference>
<accession>F6ZCD9</accession>
<dbReference type="AlphaFoldDB" id="F6ZCD9"/>
<reference evidence="10" key="2">
    <citation type="submission" date="2019-01" db="EMBL/GenBank/DDBJ databases">
        <authorList>
            <person name="Graves T."/>
            <person name="Eichler E.E."/>
            <person name="Wilson R.K."/>
        </authorList>
    </citation>
    <scope>NUCLEOTIDE SEQUENCE [LARGE SCALE GENOMIC DNA]</scope>
    <source>
        <strain evidence="10">17573</strain>
    </source>
</reference>
<feature type="transmembrane region" description="Helical" evidence="7">
    <location>
        <begin position="163"/>
        <end position="188"/>
    </location>
</feature>
<evidence type="ECO:0000313" key="12">
    <source>
        <dbReference type="VGNC" id="VGNC:70915"/>
    </source>
</evidence>
<dbReference type="PANTHER" id="PTHR11860:SF62">
    <property type="entry name" value="CMRF35-LIKE MOLECULE 9"/>
    <property type="match status" value="1"/>
</dbReference>
<evidence type="ECO:0000256" key="8">
    <source>
        <dbReference type="SAM" id="SignalP"/>
    </source>
</evidence>
<feature type="region of interest" description="Disordered" evidence="6">
    <location>
        <begin position="131"/>
        <end position="154"/>
    </location>
</feature>
<evidence type="ECO:0000256" key="7">
    <source>
        <dbReference type="SAM" id="Phobius"/>
    </source>
</evidence>
<dbReference type="GeneTree" id="ENSGT00940000162429"/>
<dbReference type="HOGENOM" id="CLU_051023_1_0_1"/>
<evidence type="ECO:0000256" key="6">
    <source>
        <dbReference type="SAM" id="MobiDB-lite"/>
    </source>
</evidence>
<keyword evidence="7" id="KW-1133">Transmembrane helix</keyword>
<gene>
    <name evidence="10 12" type="primary">CD300LG</name>
</gene>
<reference evidence="10" key="4">
    <citation type="submission" date="2025-09" db="UniProtKB">
        <authorList>
            <consortium name="Ensembl"/>
        </authorList>
    </citation>
    <scope>IDENTIFICATION</scope>
    <source>
        <strain evidence="10">17573</strain>
    </source>
</reference>
<evidence type="ECO:0000256" key="1">
    <source>
        <dbReference type="ARBA" id="ARBA00004370"/>
    </source>
</evidence>
<keyword evidence="4 7" id="KW-0472">Membrane</keyword>
<dbReference type="Bgee" id="ENSMMUG00000013263">
    <property type="expression patterns" value="Expressed in adipose tissue and 18 other cell types or tissues"/>
</dbReference>
<keyword evidence="5" id="KW-1015">Disulfide bond</keyword>
<keyword evidence="11" id="KW-1185">Reference proteome</keyword>
<evidence type="ECO:0000259" key="9">
    <source>
        <dbReference type="PROSITE" id="PS50835"/>
    </source>
</evidence>
<dbReference type="Gene3D" id="2.60.40.10">
    <property type="entry name" value="Immunoglobulins"/>
    <property type="match status" value="1"/>
</dbReference>
<dbReference type="InterPro" id="IPR007110">
    <property type="entry name" value="Ig-like_dom"/>
</dbReference>
<organism evidence="10 11">
    <name type="scientific">Macaca mulatta</name>
    <name type="common">Rhesus macaque</name>
    <dbReference type="NCBI Taxonomy" id="9544"/>
    <lineage>
        <taxon>Eukaryota</taxon>
        <taxon>Metazoa</taxon>
        <taxon>Chordata</taxon>
        <taxon>Craniata</taxon>
        <taxon>Vertebrata</taxon>
        <taxon>Euteleostomi</taxon>
        <taxon>Mammalia</taxon>
        <taxon>Eutheria</taxon>
        <taxon>Euarchontoglires</taxon>
        <taxon>Primates</taxon>
        <taxon>Haplorrhini</taxon>
        <taxon>Catarrhini</taxon>
        <taxon>Cercopithecidae</taxon>
        <taxon>Cercopithecinae</taxon>
        <taxon>Macaca</taxon>
    </lineage>
</organism>
<dbReference type="InterPro" id="IPR013783">
    <property type="entry name" value="Ig-like_fold"/>
</dbReference>
<evidence type="ECO:0000256" key="5">
    <source>
        <dbReference type="ARBA" id="ARBA00023157"/>
    </source>
</evidence>
<protein>
    <submittedName>
        <fullName evidence="10">CD300 molecule like family member g</fullName>
    </submittedName>
</protein>
<dbReference type="InterPro" id="IPR003599">
    <property type="entry name" value="Ig_sub"/>
</dbReference>
<dbReference type="SMART" id="SM00409">
    <property type="entry name" value="IG"/>
    <property type="match status" value="1"/>
</dbReference>
<dbReference type="SUPFAM" id="SSF48726">
    <property type="entry name" value="Immunoglobulin"/>
    <property type="match status" value="1"/>
</dbReference>
<comment type="subcellular location">
    <subcellularLocation>
        <location evidence="1">Membrane</location>
    </subcellularLocation>
</comment>
<dbReference type="VGNC" id="VGNC:70915">
    <property type="gene designation" value="CD300LG"/>
</dbReference>
<dbReference type="ExpressionAtlas" id="F6ZCD9">
    <property type="expression patterns" value="baseline"/>
</dbReference>
<evidence type="ECO:0000313" key="11">
    <source>
        <dbReference type="Proteomes" id="UP000006718"/>
    </source>
</evidence>
<feature type="compositionally biased region" description="Polar residues" evidence="6">
    <location>
        <begin position="135"/>
        <end position="154"/>
    </location>
</feature>
<dbReference type="Pfam" id="PF07686">
    <property type="entry name" value="V-set"/>
    <property type="match status" value="1"/>
</dbReference>
<dbReference type="OMA" id="ERKKYWC"/>
<dbReference type="GO" id="GO:0016020">
    <property type="term" value="C:membrane"/>
    <property type="evidence" value="ECO:0007669"/>
    <property type="project" value="UniProtKB-SubCell"/>
</dbReference>
<evidence type="ECO:0000313" key="10">
    <source>
        <dbReference type="Ensembl" id="ENSMMUP00000017444.4"/>
    </source>
</evidence>
<proteinExistence type="predicted"/>
<evidence type="ECO:0000256" key="3">
    <source>
        <dbReference type="ARBA" id="ARBA00022729"/>
    </source>
</evidence>
<evidence type="ECO:0000256" key="2">
    <source>
        <dbReference type="ARBA" id="ARBA00022692"/>
    </source>
</evidence>
<dbReference type="InterPro" id="IPR013106">
    <property type="entry name" value="Ig_V-set"/>
</dbReference>
<feature type="chain" id="PRO_5023930424" evidence="8">
    <location>
        <begin position="19"/>
        <end position="251"/>
    </location>
</feature>
<dbReference type="PANTHER" id="PTHR11860">
    <property type="entry name" value="POLYMERIC-IMMUNOGLOBULIN RECEPTOR"/>
    <property type="match status" value="1"/>
</dbReference>
<reference evidence="11" key="1">
    <citation type="journal article" date="2007" name="Science">
        <title>Evolutionary and biomedical insights from the rhesus macaque genome.</title>
        <authorList>
            <person name="Gibbs R.A."/>
            <person name="Rogers J."/>
            <person name="Katze M.G."/>
            <person name="Bumgarner R."/>
            <person name="Weinstock G.M."/>
            <person name="Mardis E.R."/>
            <person name="Remington K.A."/>
            <person name="Strausberg R.L."/>
            <person name="Venter J.C."/>
            <person name="Wilson R.K."/>
            <person name="Batzer M.A."/>
            <person name="Bustamante C.D."/>
            <person name="Eichler E.E."/>
            <person name="Hahn M.W."/>
            <person name="Hardison R.C."/>
            <person name="Makova K.D."/>
            <person name="Miller W."/>
            <person name="Milosavljevic A."/>
            <person name="Palermo R.E."/>
            <person name="Siepel A."/>
            <person name="Sikela J.M."/>
            <person name="Attaway T."/>
            <person name="Bell S."/>
            <person name="Bernard K.E."/>
            <person name="Buhay C.J."/>
            <person name="Chandrabose M.N."/>
            <person name="Dao M."/>
            <person name="Davis C."/>
            <person name="Delehaunty K.D."/>
            <person name="Ding Y."/>
            <person name="Dinh H.H."/>
            <person name="Dugan-Rocha S."/>
            <person name="Fulton L.A."/>
            <person name="Gabisi R.A."/>
            <person name="Garner T.T."/>
            <person name="Godfrey J."/>
            <person name="Hawes A.C."/>
            <person name="Hernandez J."/>
            <person name="Hines S."/>
            <person name="Holder M."/>
            <person name="Hume J."/>
            <person name="Jhangiani S.N."/>
            <person name="Joshi V."/>
            <person name="Khan Z.M."/>
            <person name="Kirkness E.F."/>
            <person name="Cree A."/>
            <person name="Fowler R.G."/>
            <person name="Lee S."/>
            <person name="Lewis L.R."/>
            <person name="Li Z."/>
            <person name="Liu Y.-S."/>
            <person name="Moore S.M."/>
            <person name="Muzny D."/>
            <person name="Nazareth L.V."/>
            <person name="Ngo D.N."/>
            <person name="Okwuonu G.O."/>
            <person name="Pai G."/>
            <person name="Parker D."/>
            <person name="Paul H.A."/>
            <person name="Pfannkoch C."/>
            <person name="Pohl C.S."/>
            <person name="Rogers Y.-H.C."/>
            <person name="Ruiz S.J."/>
            <person name="Sabo A."/>
            <person name="Santibanez J."/>
            <person name="Schneider B.W."/>
            <person name="Smith S.M."/>
            <person name="Sodergren E."/>
            <person name="Svatek A.F."/>
            <person name="Utterback T.R."/>
            <person name="Vattathil S."/>
            <person name="Warren W."/>
            <person name="White C.S."/>
            <person name="Chinwalla A.T."/>
            <person name="Feng Y."/>
            <person name="Halpern A.L."/>
            <person name="Hillier L.W."/>
            <person name="Huang X."/>
            <person name="Minx P."/>
            <person name="Nelson J.O."/>
            <person name="Pepin K.H."/>
            <person name="Qin X."/>
            <person name="Sutton G.G."/>
            <person name="Venter E."/>
            <person name="Walenz B.P."/>
            <person name="Wallis J.W."/>
            <person name="Worley K.C."/>
            <person name="Yang S.-P."/>
            <person name="Jones S.M."/>
            <person name="Marra M.A."/>
            <person name="Rocchi M."/>
            <person name="Schein J.E."/>
            <person name="Baertsch R."/>
            <person name="Clarke L."/>
            <person name="Csuros M."/>
            <person name="Glasscock J."/>
            <person name="Harris R.A."/>
            <person name="Havlak P."/>
            <person name="Jackson A.R."/>
            <person name="Jiang H."/>
            <person name="Liu Y."/>
            <person name="Messina D.N."/>
            <person name="Shen Y."/>
            <person name="Song H.X.-Z."/>
            <person name="Wylie T."/>
            <person name="Zhang L."/>
            <person name="Birney E."/>
            <person name="Han K."/>
            <person name="Konkel M.K."/>
            <person name="Lee J."/>
            <person name="Smit A.F.A."/>
            <person name="Ullmer B."/>
            <person name="Wang H."/>
            <person name="Xing J."/>
            <person name="Burhans R."/>
            <person name="Cheng Z."/>
            <person name="Karro J.E."/>
            <person name="Ma J."/>
            <person name="Raney B."/>
            <person name="She X."/>
            <person name="Cox M.J."/>
            <person name="Demuth J.P."/>
            <person name="Dumas L.J."/>
            <person name="Han S.-G."/>
            <person name="Hopkins J."/>
            <person name="Karimpour-Fard A."/>
            <person name="Kim Y.H."/>
            <person name="Pollack J.R."/>
            <person name="Vinar T."/>
            <person name="Addo-Quaye C."/>
            <person name="Degenhardt J."/>
            <person name="Denby A."/>
            <person name="Hubisz M.J."/>
            <person name="Indap A."/>
            <person name="Kosiol C."/>
            <person name="Lahn B.T."/>
            <person name="Lawson H.A."/>
            <person name="Marklein A."/>
            <person name="Nielsen R."/>
            <person name="Vallender E.J."/>
            <person name="Clark A.G."/>
            <person name="Ferguson B."/>
            <person name="Hernandez R.D."/>
            <person name="Hirani K."/>
            <person name="Kehrer-Sawatzki H."/>
            <person name="Kolb J."/>
            <person name="Patil S."/>
            <person name="Pu L.-L."/>
            <person name="Ren Y."/>
            <person name="Smith D.G."/>
            <person name="Wheeler D.A."/>
            <person name="Schenck I."/>
            <person name="Ball E.V."/>
            <person name="Chen R."/>
            <person name="Cooper D.N."/>
            <person name="Giardine B."/>
            <person name="Hsu F."/>
            <person name="Kent W.J."/>
            <person name="Lesk A."/>
            <person name="Nelson D.L."/>
            <person name="O'brien W.E."/>
            <person name="Pruefer K."/>
            <person name="Stenson P.D."/>
            <person name="Wallace J.C."/>
            <person name="Ke H."/>
            <person name="Liu X.-M."/>
            <person name="Wang P."/>
            <person name="Xiang A.P."/>
            <person name="Yang F."/>
            <person name="Barber G.P."/>
            <person name="Haussler D."/>
            <person name="Karolchik D."/>
            <person name="Kern A.D."/>
            <person name="Kuhn R.M."/>
            <person name="Smith K.E."/>
            <person name="Zwieg A.S."/>
        </authorList>
    </citation>
    <scope>NUCLEOTIDE SEQUENCE [LARGE SCALE GENOMIC DNA]</scope>
    <source>
        <strain evidence="11">17573</strain>
    </source>
</reference>
<dbReference type="InterPro" id="IPR036179">
    <property type="entry name" value="Ig-like_dom_sf"/>
</dbReference>
<dbReference type="Proteomes" id="UP000006718">
    <property type="component" value="Chromosome 16"/>
</dbReference>
<dbReference type="PROSITE" id="PS50835">
    <property type="entry name" value="IG_LIKE"/>
    <property type="match status" value="1"/>
</dbReference>
<feature type="domain" description="Ig-like" evidence="9">
    <location>
        <begin position="14"/>
        <end position="121"/>
    </location>
</feature>
<dbReference type="FunFam" id="2.60.40.10:FF:000370">
    <property type="entry name" value="CMRF35-like molecule 1"/>
    <property type="match status" value="1"/>
</dbReference>
<dbReference type="Ensembl" id="ENSMMUT00000018623.4">
    <property type="protein sequence ID" value="ENSMMUP00000017444.4"/>
    <property type="gene ID" value="ENSMMUG00000013263.4"/>
</dbReference>
<dbReference type="VEuPathDB" id="HostDB:ENSMMUG00000013263"/>
<evidence type="ECO:0000256" key="4">
    <source>
        <dbReference type="ARBA" id="ARBA00023136"/>
    </source>
</evidence>
<dbReference type="SMR" id="F6ZCD9"/>
<dbReference type="InterPro" id="IPR050671">
    <property type="entry name" value="CD300_family_receptors"/>
</dbReference>
<keyword evidence="3 8" id="KW-0732">Signal</keyword>
<keyword evidence="2 7" id="KW-0812">Transmembrane</keyword>